<dbReference type="PROSITE" id="PS00028">
    <property type="entry name" value="ZINC_FINGER_C2H2_1"/>
    <property type="match status" value="1"/>
</dbReference>
<protein>
    <submittedName>
        <fullName evidence="11">Zinc finger protein 3 homolog</fullName>
    </submittedName>
</protein>
<dbReference type="Proteomes" id="UP001652628">
    <property type="component" value="Chromosome 3"/>
</dbReference>
<keyword evidence="4 7" id="KW-0863">Zinc-finger</keyword>
<feature type="domain" description="C2H2-type" evidence="9">
    <location>
        <begin position="181"/>
        <end position="210"/>
    </location>
</feature>
<dbReference type="InterPro" id="IPR050888">
    <property type="entry name" value="ZnF_C2H2-type_TF"/>
</dbReference>
<dbReference type="PANTHER" id="PTHR24406">
    <property type="entry name" value="TRANSCRIPTIONAL REPRESSOR CTCFL-RELATED"/>
    <property type="match status" value="1"/>
</dbReference>
<evidence type="ECO:0000313" key="11">
    <source>
        <dbReference type="RefSeq" id="XP_070852550.1"/>
    </source>
</evidence>
<keyword evidence="3" id="KW-0677">Repeat</keyword>
<evidence type="ECO:0000259" key="9">
    <source>
        <dbReference type="PROSITE" id="PS50157"/>
    </source>
</evidence>
<evidence type="ECO:0000256" key="8">
    <source>
        <dbReference type="SAM" id="MobiDB-lite"/>
    </source>
</evidence>
<keyword evidence="5" id="KW-0862">Zinc</keyword>
<evidence type="ECO:0000313" key="10">
    <source>
        <dbReference type="Proteomes" id="UP001652628"/>
    </source>
</evidence>
<feature type="compositionally biased region" description="Polar residues" evidence="8">
    <location>
        <begin position="97"/>
        <end position="106"/>
    </location>
</feature>
<evidence type="ECO:0000256" key="4">
    <source>
        <dbReference type="ARBA" id="ARBA00022771"/>
    </source>
</evidence>
<feature type="region of interest" description="Disordered" evidence="8">
    <location>
        <begin position="36"/>
        <end position="138"/>
    </location>
</feature>
<evidence type="ECO:0000256" key="7">
    <source>
        <dbReference type="PROSITE-ProRule" id="PRU00042"/>
    </source>
</evidence>
<dbReference type="GeneID" id="136116997"/>
<evidence type="ECO:0000256" key="6">
    <source>
        <dbReference type="ARBA" id="ARBA00023242"/>
    </source>
</evidence>
<keyword evidence="2" id="KW-0479">Metal-binding</keyword>
<sequence>MDLKYHNKDVVLEIKGSEALFLNTSILDVLKSLKELSEPAGDANSGRVPKRRREEEEEPKTPGKKGRKSNSFEELEASGSSETTFHLHSPFEELEASGSSETTFHPQSPFEELEASGSSSTTLHGSPETLAHSSPLQPLSHIRNTEDLKAGEVSWFPQAKTWGLNVDEIRKVYRDNLEKVHDCFECGVILHSHKALVEHEKLDDHVQEKERIDKFFNSKAKSLCPICGAKAQNKTKLRNHIIRHFHWTFGCKECTKLFCSIRSYRDHRHPPITNEKKYACECGCTFVEQRNLRLHKSSSIHKKIMAFINPQGAEPIAEPETVGDLMSLIADESFPDLFE</sequence>
<dbReference type="SMART" id="SM00355">
    <property type="entry name" value="ZnF_C2H2"/>
    <property type="match status" value="4"/>
</dbReference>
<evidence type="ECO:0000256" key="3">
    <source>
        <dbReference type="ARBA" id="ARBA00022737"/>
    </source>
</evidence>
<comment type="subcellular location">
    <subcellularLocation>
        <location evidence="1">Nucleus</location>
    </subcellularLocation>
</comment>
<evidence type="ECO:0000256" key="1">
    <source>
        <dbReference type="ARBA" id="ARBA00004123"/>
    </source>
</evidence>
<evidence type="ECO:0000256" key="2">
    <source>
        <dbReference type="ARBA" id="ARBA00022723"/>
    </source>
</evidence>
<name>A0ABM4TRD9_DROSZ</name>
<gene>
    <name evidence="11" type="primary">LOC136116997</name>
</gene>
<dbReference type="InterPro" id="IPR013087">
    <property type="entry name" value="Znf_C2H2_type"/>
</dbReference>
<accession>A0ABM4TRD9</accession>
<proteinExistence type="predicted"/>
<dbReference type="PROSITE" id="PS50157">
    <property type="entry name" value="ZINC_FINGER_C2H2_2"/>
    <property type="match status" value="1"/>
</dbReference>
<dbReference type="RefSeq" id="XP_070852550.1">
    <property type="nucleotide sequence ID" value="XM_070996449.1"/>
</dbReference>
<keyword evidence="10" id="KW-1185">Reference proteome</keyword>
<organism evidence="10 11">
    <name type="scientific">Drosophila suzukii</name>
    <name type="common">Spotted-wing drosophila fruit fly</name>
    <dbReference type="NCBI Taxonomy" id="28584"/>
    <lineage>
        <taxon>Eukaryota</taxon>
        <taxon>Metazoa</taxon>
        <taxon>Ecdysozoa</taxon>
        <taxon>Arthropoda</taxon>
        <taxon>Hexapoda</taxon>
        <taxon>Insecta</taxon>
        <taxon>Pterygota</taxon>
        <taxon>Neoptera</taxon>
        <taxon>Endopterygota</taxon>
        <taxon>Diptera</taxon>
        <taxon>Brachycera</taxon>
        <taxon>Muscomorpha</taxon>
        <taxon>Ephydroidea</taxon>
        <taxon>Drosophilidae</taxon>
        <taxon>Drosophila</taxon>
        <taxon>Sophophora</taxon>
    </lineage>
</organism>
<keyword evidence="6" id="KW-0539">Nucleus</keyword>
<evidence type="ECO:0000256" key="5">
    <source>
        <dbReference type="ARBA" id="ARBA00022833"/>
    </source>
</evidence>
<reference evidence="11" key="1">
    <citation type="submission" date="2025-08" db="UniProtKB">
        <authorList>
            <consortium name="RefSeq"/>
        </authorList>
    </citation>
    <scope>IDENTIFICATION</scope>
</reference>